<dbReference type="HOGENOM" id="CLU_2103408_0_0_2"/>
<proteinExistence type="predicted"/>
<protein>
    <submittedName>
        <fullName evidence="2">Uncharacterized protein</fullName>
    </submittedName>
</protein>
<reference evidence="2 5" key="1">
    <citation type="journal article" date="2015" name="ISME J.">
        <title>Elemental sulfur and acetate can support life of a novel strictly anaerobic haloarchaeon.</title>
        <authorList>
            <person name="Sorokin D.Y."/>
            <person name="Kublanov I.V."/>
            <person name="Gavrilov S.N."/>
            <person name="Rojo D."/>
            <person name="Roman P."/>
            <person name="Golyshin P.N."/>
            <person name="Slepak V.Z."/>
            <person name="Smedile F."/>
            <person name="Ferrer M."/>
            <person name="Messina E."/>
            <person name="La Cono V."/>
            <person name="Yakimov M.M."/>
        </authorList>
    </citation>
    <scope>NUCLEOTIDE SEQUENCE [LARGE SCALE GENOMIC DNA]</scope>
    <source>
        <strain evidence="2 5">HSR2</strain>
    </source>
</reference>
<dbReference type="KEGG" id="hsu:HLASF_1126"/>
<evidence type="ECO:0000313" key="2">
    <source>
        <dbReference type="EMBL" id="AKH97614.1"/>
    </source>
</evidence>
<feature type="compositionally biased region" description="Basic and acidic residues" evidence="1">
    <location>
        <begin position="87"/>
        <end position="101"/>
    </location>
</feature>
<evidence type="ECO:0000313" key="5">
    <source>
        <dbReference type="Proteomes" id="UP000069906"/>
    </source>
</evidence>
<dbReference type="EMBL" id="CP011564">
    <property type="protein sequence ID" value="ALG82010.1"/>
    <property type="molecule type" value="Genomic_DNA"/>
</dbReference>
<evidence type="ECO:0000313" key="3">
    <source>
        <dbReference type="EMBL" id="ALG82010.1"/>
    </source>
</evidence>
<reference evidence="3 4" key="3">
    <citation type="journal article" date="2016" name="Stand. Genomic Sci.">
        <title>Complete genome sequence of 'Halanaeroarchaeum sulfurireducens' M27-SA2, a sulfur-reducing and acetate-oxidizing haloarchaeon from the deep-sea hypersaline anoxic lake Medee.</title>
        <authorList>
            <person name="Messina E."/>
            <person name="Sorokin D.Y."/>
            <person name="Kublanov I.V."/>
            <person name="Toshchakov S."/>
            <person name="Lopatina A."/>
            <person name="Arcadi E."/>
            <person name="Smedile F."/>
            <person name="La Spada G."/>
            <person name="La Cono V."/>
            <person name="Yakimov M.M."/>
        </authorList>
    </citation>
    <scope>NUCLEOTIDE SEQUENCE [LARGE SCALE GENOMIC DNA]</scope>
    <source>
        <strain evidence="3 4">M27-SA2</strain>
    </source>
</reference>
<dbReference type="AlphaFoldDB" id="A0A0F7PD88"/>
<dbReference type="EMBL" id="CP008874">
    <property type="protein sequence ID" value="AKH97614.1"/>
    <property type="molecule type" value="Genomic_DNA"/>
</dbReference>
<evidence type="ECO:0000313" key="4">
    <source>
        <dbReference type="Proteomes" id="UP000060390"/>
    </source>
</evidence>
<reference evidence="4" key="2">
    <citation type="submission" date="2015-05" db="EMBL/GenBank/DDBJ databases">
        <title>Complete genome sequence of Halanaeroarchaeum sulfurireducens type strain M27-SA2, a sulfate-reducer haloarchaeon from marine anoxic lake Medee.</title>
        <authorList>
            <person name="Messina E."/>
            <person name="Kublanov I.V."/>
            <person name="Toshchakov S."/>
            <person name="Arcadi E."/>
            <person name="La Spada G."/>
            <person name="La Cono V."/>
            <person name="Yakimov M.M."/>
        </authorList>
    </citation>
    <scope>NUCLEOTIDE SEQUENCE [LARGE SCALE GENOMIC DNA]</scope>
    <source>
        <strain evidence="4">M27-SA2</strain>
    </source>
</reference>
<feature type="compositionally biased region" description="Polar residues" evidence="1">
    <location>
        <begin position="103"/>
        <end position="115"/>
    </location>
</feature>
<sequence length="115" mass="12314">MYTIVRTDPTFGPAVTPPHRPKPLAGPLVTPEGVPFVTEEALPLVGGERVFALDGKTDTFAGDETVRVVRRQPTGGRTSPFITGRAPETKRRRSEESKPGDDQGSTQTNSDPGAE</sequence>
<dbReference type="STRING" id="1604004.HLASA_1115"/>
<name>A0A0F7PD88_9EURY</name>
<organism evidence="2 5">
    <name type="scientific">Halanaeroarchaeum sulfurireducens</name>
    <dbReference type="NCBI Taxonomy" id="1604004"/>
    <lineage>
        <taxon>Archaea</taxon>
        <taxon>Methanobacteriati</taxon>
        <taxon>Methanobacteriota</taxon>
        <taxon>Stenosarchaea group</taxon>
        <taxon>Halobacteria</taxon>
        <taxon>Halobacteriales</taxon>
        <taxon>Halobacteriaceae</taxon>
        <taxon>Halanaeroarchaeum</taxon>
    </lineage>
</organism>
<evidence type="ECO:0000256" key="1">
    <source>
        <dbReference type="SAM" id="MobiDB-lite"/>
    </source>
</evidence>
<feature type="region of interest" description="Disordered" evidence="1">
    <location>
        <begin position="1"/>
        <end position="27"/>
    </location>
</feature>
<keyword evidence="5" id="KW-1185">Reference proteome</keyword>
<accession>A0A0F7PD88</accession>
<dbReference type="Proteomes" id="UP000069906">
    <property type="component" value="Chromosome"/>
</dbReference>
<feature type="region of interest" description="Disordered" evidence="1">
    <location>
        <begin position="65"/>
        <end position="115"/>
    </location>
</feature>
<dbReference type="Proteomes" id="UP000060390">
    <property type="component" value="Chromosome"/>
</dbReference>
<gene>
    <name evidence="3" type="ORF">HLASA_1115</name>
    <name evidence="2" type="ORF">HLASF_1126</name>
</gene>
<dbReference type="KEGG" id="hsf:HLASA_1115"/>